<dbReference type="KEGG" id="ptc:phytr_2580"/>
<dbReference type="InterPro" id="IPR011990">
    <property type="entry name" value="TPR-like_helical_dom_sf"/>
</dbReference>
<sequence>MNNINIMTTFNSSITKDSTMLNIRLDVQISVLMEDVKNFFEKRQYNEMMNYLKQAVVLGKDSKYQDYVIAQLDVIAGDLLEMFEYSKAKLCLEWAYELSKKQDFQIEALNLEVDMFAHKAKYQEAHEIAIKAFEISKNVMDQITMLKMKALAELSATRYQDAEKTFNDLCLIAARQIRVASWECQKGAWWNKAKKFKEQTVIAKLRGFINTMDIQSALDQCEKTIIKETGGAICDRKLKQLLKIEDEAQISNGNYHKAVEILDRLYILSNNPSHADKADKIKKLILEEGDQKNIKGKIVHNIIIPDPRLKLEDSKFDNYDMWNITQTKNIEHNNDSKSHFETIKVDLLKKFNLIKEKVEILKKISPFVGYGLDLLLNDLDHIEDKLPEDLKNYKELLYLLKGANRAIDHDKGKEAKEYMMDFKHLVEETSKASNDTGVVDMCIVEEVEQLGDNSYSIDEGEITKF</sequence>
<proteinExistence type="predicted"/>
<name>A0A2P1P7J7_9RICK</name>
<dbReference type="AlphaFoldDB" id="A0A2P1P7J7"/>
<evidence type="ECO:0000313" key="2">
    <source>
        <dbReference type="Proteomes" id="UP000241762"/>
    </source>
</evidence>
<dbReference type="Proteomes" id="UP000241762">
    <property type="component" value="Chromosome"/>
</dbReference>
<protein>
    <submittedName>
        <fullName evidence="1">Uncharacterized protein</fullName>
    </submittedName>
</protein>
<accession>A0A2P1P7J7</accession>
<gene>
    <name evidence="1" type="ORF">phytr_2580</name>
</gene>
<dbReference type="SUPFAM" id="SSF48452">
    <property type="entry name" value="TPR-like"/>
    <property type="match status" value="1"/>
</dbReference>
<reference evidence="1 2" key="1">
    <citation type="submission" date="2018-03" db="EMBL/GenBank/DDBJ databases">
        <title>A gene transfer event suggests a long-term partnership between eustigmatophyte algae and a novel lineage of endosymbiotic bacteria.</title>
        <authorList>
            <person name="Yurchenko T."/>
            <person name="Sevcikova T."/>
            <person name="Pribyl P."/>
            <person name="El Karkouri K."/>
            <person name="Klimes V."/>
            <person name="Amaral R."/>
            <person name="Zbrankova V."/>
            <person name="Kim E."/>
            <person name="Raoult D."/>
            <person name="Santos L.M.A."/>
            <person name="Elias M."/>
        </authorList>
    </citation>
    <scope>NUCLEOTIDE SEQUENCE [LARGE SCALE GENOMIC DNA]</scope>
    <source>
        <strain evidence="1">CCALA 838</strain>
    </source>
</reference>
<keyword evidence="2" id="KW-1185">Reference proteome</keyword>
<organism evidence="1 2">
    <name type="scientific">Candidatus Phycorickettsia trachydisci</name>
    <dbReference type="NCBI Taxonomy" id="2115978"/>
    <lineage>
        <taxon>Bacteria</taxon>
        <taxon>Pseudomonadati</taxon>
        <taxon>Pseudomonadota</taxon>
        <taxon>Alphaproteobacteria</taxon>
        <taxon>Rickettsiales</taxon>
        <taxon>Rickettsiaceae</taxon>
        <taxon>Candidatus Phycorickettsia</taxon>
    </lineage>
</organism>
<dbReference type="EMBL" id="CP027845">
    <property type="protein sequence ID" value="AVP87215.1"/>
    <property type="molecule type" value="Genomic_DNA"/>
</dbReference>
<evidence type="ECO:0000313" key="1">
    <source>
        <dbReference type="EMBL" id="AVP87215.1"/>
    </source>
</evidence>